<dbReference type="PANTHER" id="PTHR43037:SF5">
    <property type="entry name" value="FERULOYL ESTERASE"/>
    <property type="match status" value="1"/>
</dbReference>
<accession>A0A936TDW1</accession>
<evidence type="ECO:0000313" key="4">
    <source>
        <dbReference type="EMBL" id="MBK9297793.1"/>
    </source>
</evidence>
<dbReference type="Proteomes" id="UP000727993">
    <property type="component" value="Unassembled WGS sequence"/>
</dbReference>
<reference evidence="4 5" key="1">
    <citation type="submission" date="2020-10" db="EMBL/GenBank/DDBJ databases">
        <title>Connecting structure to function with the recovery of over 1000 high-quality activated sludge metagenome-assembled genomes encoding full-length rRNA genes using long-read sequencing.</title>
        <authorList>
            <person name="Singleton C.M."/>
            <person name="Petriglieri F."/>
            <person name="Kristensen J.M."/>
            <person name="Kirkegaard R.H."/>
            <person name="Michaelsen T.Y."/>
            <person name="Andersen M.H."/>
            <person name="Karst S.M."/>
            <person name="Dueholm M.S."/>
            <person name="Nielsen P.H."/>
            <person name="Albertsen M."/>
        </authorList>
    </citation>
    <scope>NUCLEOTIDE SEQUENCE [LARGE SCALE GENOMIC DNA]</scope>
    <source>
        <strain evidence="4">Lyne_18-Q3-R50-59_MAXAC.006</strain>
    </source>
</reference>
<evidence type="ECO:0000313" key="5">
    <source>
        <dbReference type="Proteomes" id="UP000727993"/>
    </source>
</evidence>
<sequence>MRRAWPWLIVAVVLAGALWWNARGSSSMERKSISTGGERREYAWFTPESVADDAGRHPVVIALHSLGMEGEGMAYVGAWGEPAQAGEFLVAFPDGLDDSWNAGTCCGASMRNEVSDVAFINDLITWVRKQPNVDPDRISIVGFSNGGMLALALACNAPEGVNAVVTTGALPTAGCTPEVPPNVLLITSSSDTTVPPAGGDGDLVAGTISGPFPSLDDSVRLMSEAHACDLPAPVKAPFPGVLTSRTCADDARLDTAFWPELGHDYDGSVTDLMVWWLDLDG</sequence>
<keyword evidence="2 4" id="KW-0378">Hydrolase</keyword>
<dbReference type="PANTHER" id="PTHR43037">
    <property type="entry name" value="UNNAMED PRODUCT-RELATED"/>
    <property type="match status" value="1"/>
</dbReference>
<dbReference type="InterPro" id="IPR029058">
    <property type="entry name" value="AB_hydrolase_fold"/>
</dbReference>
<dbReference type="EMBL" id="JADJZA010000007">
    <property type="protein sequence ID" value="MBK9297793.1"/>
    <property type="molecule type" value="Genomic_DNA"/>
</dbReference>
<dbReference type="InterPro" id="IPR000073">
    <property type="entry name" value="AB_hydrolase_1"/>
</dbReference>
<protein>
    <submittedName>
        <fullName evidence="4">Alpha/beta fold hydrolase</fullName>
    </submittedName>
</protein>
<dbReference type="InterPro" id="IPR050955">
    <property type="entry name" value="Plant_Biomass_Hydrol_Est"/>
</dbReference>
<dbReference type="AlphaFoldDB" id="A0A936TDW1"/>
<dbReference type="Pfam" id="PF00561">
    <property type="entry name" value="Abhydrolase_1"/>
    <property type="match status" value="1"/>
</dbReference>
<feature type="domain" description="AB hydrolase-1" evidence="3">
    <location>
        <begin position="109"/>
        <end position="175"/>
    </location>
</feature>
<organism evidence="4 5">
    <name type="scientific">Candidatus Neomicrothrix subdominans</name>
    <dbReference type="NCBI Taxonomy" id="2954438"/>
    <lineage>
        <taxon>Bacteria</taxon>
        <taxon>Bacillati</taxon>
        <taxon>Actinomycetota</taxon>
        <taxon>Acidimicrobiia</taxon>
        <taxon>Acidimicrobiales</taxon>
        <taxon>Microthrixaceae</taxon>
        <taxon>Candidatus Neomicrothrix</taxon>
    </lineage>
</organism>
<dbReference type="GO" id="GO:0016787">
    <property type="term" value="F:hydrolase activity"/>
    <property type="evidence" value="ECO:0007669"/>
    <property type="project" value="UniProtKB-KW"/>
</dbReference>
<comment type="caution">
    <text evidence="4">The sequence shown here is derived from an EMBL/GenBank/DDBJ whole genome shotgun (WGS) entry which is preliminary data.</text>
</comment>
<keyword evidence="1" id="KW-0732">Signal</keyword>
<evidence type="ECO:0000256" key="2">
    <source>
        <dbReference type="ARBA" id="ARBA00022801"/>
    </source>
</evidence>
<name>A0A936TDW1_9ACTN</name>
<dbReference type="Gene3D" id="3.40.50.1820">
    <property type="entry name" value="alpha/beta hydrolase"/>
    <property type="match status" value="1"/>
</dbReference>
<evidence type="ECO:0000259" key="3">
    <source>
        <dbReference type="Pfam" id="PF00561"/>
    </source>
</evidence>
<dbReference type="SUPFAM" id="SSF53474">
    <property type="entry name" value="alpha/beta-Hydrolases"/>
    <property type="match status" value="1"/>
</dbReference>
<proteinExistence type="predicted"/>
<evidence type="ECO:0000256" key="1">
    <source>
        <dbReference type="ARBA" id="ARBA00022729"/>
    </source>
</evidence>
<gene>
    <name evidence="4" type="ORF">IPN02_13370</name>
</gene>